<dbReference type="InterPro" id="IPR007110">
    <property type="entry name" value="Ig-like_dom"/>
</dbReference>
<dbReference type="EMBL" id="CACVKT020009086">
    <property type="protein sequence ID" value="CAC5420273.1"/>
    <property type="molecule type" value="Genomic_DNA"/>
</dbReference>
<dbReference type="InterPro" id="IPR013783">
    <property type="entry name" value="Ig-like_fold"/>
</dbReference>
<proteinExistence type="predicted"/>
<organism evidence="2 3">
    <name type="scientific">Mytilus coruscus</name>
    <name type="common">Sea mussel</name>
    <dbReference type="NCBI Taxonomy" id="42192"/>
    <lineage>
        <taxon>Eukaryota</taxon>
        <taxon>Metazoa</taxon>
        <taxon>Spiralia</taxon>
        <taxon>Lophotrochozoa</taxon>
        <taxon>Mollusca</taxon>
        <taxon>Bivalvia</taxon>
        <taxon>Autobranchia</taxon>
        <taxon>Pteriomorphia</taxon>
        <taxon>Mytilida</taxon>
        <taxon>Mytiloidea</taxon>
        <taxon>Mytilidae</taxon>
        <taxon>Mytilinae</taxon>
        <taxon>Mytilus</taxon>
    </lineage>
</organism>
<evidence type="ECO:0000259" key="1">
    <source>
        <dbReference type="PROSITE" id="PS50835"/>
    </source>
</evidence>
<sequence>MTAGRVDKVTLTCDAYGNPSNYTYRWTQYSFNDEFIREIDTGSKQLTLSSKEMNSQSGLRYTDSGKYGCMHVITDSVEYGISDSETVVFDSVQNVNMKAFELTLTISNVIMDDFTEYKISIVNDYGIAEKTFKLNPSGKVILYRMFGKLCLIRELNPSDGTNSCLSTQKMAESTVDMQDFNQDLQYLFRRYRIKQLKFLLSKAVQIDSHTGDKNRNHVKQITKMELMLRKPQTPHINKHNDVRKTVSLADNVLLGNTLKTTLTMKNNRIRLT</sequence>
<dbReference type="PROSITE" id="PS50835">
    <property type="entry name" value="IG_LIKE"/>
    <property type="match status" value="1"/>
</dbReference>
<reference evidence="2 3" key="1">
    <citation type="submission" date="2020-06" db="EMBL/GenBank/DDBJ databases">
        <authorList>
            <person name="Li R."/>
            <person name="Bekaert M."/>
        </authorList>
    </citation>
    <scope>NUCLEOTIDE SEQUENCE [LARGE SCALE GENOMIC DNA]</scope>
    <source>
        <strain evidence="3">wild</strain>
    </source>
</reference>
<keyword evidence="3" id="KW-1185">Reference proteome</keyword>
<name>A0A6J8EK06_MYTCO</name>
<gene>
    <name evidence="2" type="ORF">MCOR_52509</name>
</gene>
<dbReference type="SUPFAM" id="SSF48726">
    <property type="entry name" value="Immunoglobulin"/>
    <property type="match status" value="1"/>
</dbReference>
<dbReference type="CDD" id="cd00096">
    <property type="entry name" value="Ig"/>
    <property type="match status" value="1"/>
</dbReference>
<feature type="domain" description="Ig-like" evidence="1">
    <location>
        <begin position="1"/>
        <end position="69"/>
    </location>
</feature>
<evidence type="ECO:0000313" key="2">
    <source>
        <dbReference type="EMBL" id="CAC5420273.1"/>
    </source>
</evidence>
<dbReference type="Gene3D" id="2.60.40.10">
    <property type="entry name" value="Immunoglobulins"/>
    <property type="match status" value="1"/>
</dbReference>
<evidence type="ECO:0000313" key="3">
    <source>
        <dbReference type="Proteomes" id="UP000507470"/>
    </source>
</evidence>
<protein>
    <recommendedName>
        <fullName evidence="1">Ig-like domain-containing protein</fullName>
    </recommendedName>
</protein>
<dbReference type="AlphaFoldDB" id="A0A6J8EK06"/>
<dbReference type="InterPro" id="IPR036179">
    <property type="entry name" value="Ig-like_dom_sf"/>
</dbReference>
<dbReference type="Proteomes" id="UP000507470">
    <property type="component" value="Unassembled WGS sequence"/>
</dbReference>
<accession>A0A6J8EK06</accession>